<name>A0ABN9PH57_9DINO</name>
<evidence type="ECO:0000313" key="2">
    <source>
        <dbReference type="EMBL" id="CAK0789524.1"/>
    </source>
</evidence>
<feature type="non-terminal residue" evidence="2">
    <location>
        <position position="1"/>
    </location>
</feature>
<dbReference type="EMBL" id="CAUYUJ010000251">
    <property type="protein sequence ID" value="CAK0789524.1"/>
    <property type="molecule type" value="Genomic_DNA"/>
</dbReference>
<comment type="caution">
    <text evidence="2">The sequence shown here is derived from an EMBL/GenBank/DDBJ whole genome shotgun (WGS) entry which is preliminary data.</text>
</comment>
<feature type="compositionally biased region" description="Low complexity" evidence="1">
    <location>
        <begin position="215"/>
        <end position="231"/>
    </location>
</feature>
<gene>
    <name evidence="2" type="ORF">PCOR1329_LOCUS1068</name>
</gene>
<protein>
    <submittedName>
        <fullName evidence="2">Uncharacterized protein</fullName>
    </submittedName>
</protein>
<feature type="region of interest" description="Disordered" evidence="1">
    <location>
        <begin position="196"/>
        <end position="246"/>
    </location>
</feature>
<feature type="compositionally biased region" description="Acidic residues" evidence="1">
    <location>
        <begin position="233"/>
        <end position="242"/>
    </location>
</feature>
<feature type="region of interest" description="Disordered" evidence="1">
    <location>
        <begin position="1"/>
        <end position="30"/>
    </location>
</feature>
<keyword evidence="3" id="KW-1185">Reference proteome</keyword>
<proteinExistence type="predicted"/>
<accession>A0ABN9PH57</accession>
<reference evidence="2" key="1">
    <citation type="submission" date="2023-10" db="EMBL/GenBank/DDBJ databases">
        <authorList>
            <person name="Chen Y."/>
            <person name="Shah S."/>
            <person name="Dougan E. K."/>
            <person name="Thang M."/>
            <person name="Chan C."/>
        </authorList>
    </citation>
    <scope>NUCLEOTIDE SEQUENCE [LARGE SCALE GENOMIC DNA]</scope>
</reference>
<organism evidence="2 3">
    <name type="scientific">Prorocentrum cordatum</name>
    <dbReference type="NCBI Taxonomy" id="2364126"/>
    <lineage>
        <taxon>Eukaryota</taxon>
        <taxon>Sar</taxon>
        <taxon>Alveolata</taxon>
        <taxon>Dinophyceae</taxon>
        <taxon>Prorocentrales</taxon>
        <taxon>Prorocentraceae</taxon>
        <taxon>Prorocentrum</taxon>
    </lineage>
</organism>
<dbReference type="Proteomes" id="UP001189429">
    <property type="component" value="Unassembled WGS sequence"/>
</dbReference>
<evidence type="ECO:0000256" key="1">
    <source>
        <dbReference type="SAM" id="MobiDB-lite"/>
    </source>
</evidence>
<sequence length="296" mass="31943">ELKLAEAKAPEVSAPPAGVKSGEGDAGAESAVKKRLDELDGVLKELAGVDAPEVAQLVEYKAEQVKWRAQLFQEKPPSQQLNTLGFKTTKVEQHITKQQSARKAKQAQLVALQAELASQDAVLAEPRKQLLELESQWAQLYGVLPQPPTGPPCADAGNDQSSWALPKLEQVLLAAGAAPDLPQEVAAVVGKIRQHRQTQEQQAQAQREANEKQAAEAAAQAAIEQQDAATAGDADEVQEEESVNQATAEELRDYLRDSGAELPNAAEASEEELRTAVKRLRLAKPKWKVVKKPRAA</sequence>
<evidence type="ECO:0000313" key="3">
    <source>
        <dbReference type="Proteomes" id="UP001189429"/>
    </source>
</evidence>